<sequence>MAGGTAASGFACGVLLLLPQATKLKESMISKNVVVNLSILKSPQF</sequence>
<keyword evidence="2" id="KW-1185">Reference proteome</keyword>
<reference evidence="2" key="1">
    <citation type="submission" date="2015-03" db="EMBL/GenBank/DDBJ databases">
        <authorList>
            <person name="Nijsse Bart"/>
        </authorList>
    </citation>
    <scope>NUCLEOTIDE SEQUENCE [LARGE SCALE GENOMIC DNA]</scope>
</reference>
<dbReference type="EMBL" id="CTRP01000014">
    <property type="protein sequence ID" value="CQR73560.1"/>
    <property type="molecule type" value="Genomic_DNA"/>
</dbReference>
<accession>A0A0U1L1J9</accession>
<evidence type="ECO:0000313" key="2">
    <source>
        <dbReference type="Proteomes" id="UP000049855"/>
    </source>
</evidence>
<evidence type="ECO:0000313" key="1">
    <source>
        <dbReference type="EMBL" id="CQR73560.1"/>
    </source>
</evidence>
<organism evidence="1 2">
    <name type="scientific">Sporomusa ovata</name>
    <dbReference type="NCBI Taxonomy" id="2378"/>
    <lineage>
        <taxon>Bacteria</taxon>
        <taxon>Bacillati</taxon>
        <taxon>Bacillota</taxon>
        <taxon>Negativicutes</taxon>
        <taxon>Selenomonadales</taxon>
        <taxon>Sporomusaceae</taxon>
        <taxon>Sporomusa</taxon>
    </lineage>
</organism>
<dbReference type="AlphaFoldDB" id="A0A0U1L1J9"/>
<protein>
    <submittedName>
        <fullName evidence="1">Uncharacterized protein</fullName>
    </submittedName>
</protein>
<name>A0A0U1L1J9_9FIRM</name>
<dbReference type="Proteomes" id="UP000049855">
    <property type="component" value="Unassembled WGS sequence"/>
</dbReference>
<gene>
    <name evidence="1" type="ORF">SpAn4DRAFT_0022</name>
</gene>
<proteinExistence type="predicted"/>